<evidence type="ECO:0000256" key="1">
    <source>
        <dbReference type="SAM" id="MobiDB-lite"/>
    </source>
</evidence>
<dbReference type="OrthoDB" id="9773016at2"/>
<sequence length="350" mass="40876">MAKPKPVRSEPERSSDPLLSMSDNQLLDMRICDLKLTIAGTYLEQRIDQLYHELAERGLSFRPHFWLSDDWFSPDDVPGVAIPFYLAHRRLMRLERKQLLDVEGGTHEWCMKILRHEAGHAIDTAFRIRRKSVFRDVFGKPSQTYPESYQLKPSSRDYVLHLEMWYAQSHPLEDFAETFAVWLRPGSRWRTRYRNWPAKKKLETVDELMQSLQGKKAPVQSRATVDPISKIRRTLRAHYERKRSHYGLDLPSVYDNDLQKLFSSDPAHSRNPTAAAFLTRIRNELRSTVAKWTGEYAYTIDQVVQEMIERCRELNLRVGGPVDDVKRDAMILVAVRTTNFLHEGGHRATL</sequence>
<comment type="caution">
    <text evidence="2">The sequence shown here is derived from an EMBL/GenBank/DDBJ whole genome shotgun (WGS) entry which is preliminary data.</text>
</comment>
<organism evidence="2 3">
    <name type="scientific">Neorhodopirellula pilleata</name>
    <dbReference type="NCBI Taxonomy" id="2714738"/>
    <lineage>
        <taxon>Bacteria</taxon>
        <taxon>Pseudomonadati</taxon>
        <taxon>Planctomycetota</taxon>
        <taxon>Planctomycetia</taxon>
        <taxon>Pirellulales</taxon>
        <taxon>Pirellulaceae</taxon>
        <taxon>Neorhodopirellula</taxon>
    </lineage>
</organism>
<gene>
    <name evidence="2" type="ORF">Pla100_42120</name>
</gene>
<evidence type="ECO:0000313" key="2">
    <source>
        <dbReference type="EMBL" id="TWT93694.1"/>
    </source>
</evidence>
<keyword evidence="3" id="KW-1185">Reference proteome</keyword>
<dbReference type="AlphaFoldDB" id="A0A5C6A1I1"/>
<name>A0A5C6A1I1_9BACT</name>
<evidence type="ECO:0000313" key="3">
    <source>
        <dbReference type="Proteomes" id="UP000316213"/>
    </source>
</evidence>
<dbReference type="RefSeq" id="WP_146579516.1">
    <property type="nucleotide sequence ID" value="NZ_SJPM01000009.1"/>
</dbReference>
<dbReference type="EMBL" id="SJPM01000009">
    <property type="protein sequence ID" value="TWT93694.1"/>
    <property type="molecule type" value="Genomic_DNA"/>
</dbReference>
<proteinExistence type="predicted"/>
<accession>A0A5C6A1I1</accession>
<evidence type="ECO:0008006" key="4">
    <source>
        <dbReference type="Google" id="ProtNLM"/>
    </source>
</evidence>
<reference evidence="2 3" key="1">
    <citation type="submission" date="2019-02" db="EMBL/GenBank/DDBJ databases">
        <title>Deep-cultivation of Planctomycetes and their phenomic and genomic characterization uncovers novel biology.</title>
        <authorList>
            <person name="Wiegand S."/>
            <person name="Jogler M."/>
            <person name="Boedeker C."/>
            <person name="Pinto D."/>
            <person name="Vollmers J."/>
            <person name="Rivas-Marin E."/>
            <person name="Kohn T."/>
            <person name="Peeters S.H."/>
            <person name="Heuer A."/>
            <person name="Rast P."/>
            <person name="Oberbeckmann S."/>
            <person name="Bunk B."/>
            <person name="Jeske O."/>
            <person name="Meyerdierks A."/>
            <person name="Storesund J.E."/>
            <person name="Kallscheuer N."/>
            <person name="Luecker S."/>
            <person name="Lage O.M."/>
            <person name="Pohl T."/>
            <person name="Merkel B.J."/>
            <person name="Hornburger P."/>
            <person name="Mueller R.-W."/>
            <person name="Bruemmer F."/>
            <person name="Labrenz M."/>
            <person name="Spormann A.M."/>
            <person name="Op Den Camp H."/>
            <person name="Overmann J."/>
            <person name="Amann R."/>
            <person name="Jetten M.S.M."/>
            <person name="Mascher T."/>
            <person name="Medema M.H."/>
            <person name="Devos D.P."/>
            <person name="Kaster A.-K."/>
            <person name="Ovreas L."/>
            <person name="Rohde M."/>
            <person name="Galperin M.Y."/>
            <person name="Jogler C."/>
        </authorList>
    </citation>
    <scope>NUCLEOTIDE SEQUENCE [LARGE SCALE GENOMIC DNA]</scope>
    <source>
        <strain evidence="2 3">Pla100</strain>
    </source>
</reference>
<feature type="region of interest" description="Disordered" evidence="1">
    <location>
        <begin position="1"/>
        <end position="20"/>
    </location>
</feature>
<dbReference type="InterPro" id="IPR031321">
    <property type="entry name" value="UCP012641"/>
</dbReference>
<dbReference type="Pfam" id="PF15887">
    <property type="entry name" value="Peptidase_Mx"/>
    <property type="match status" value="1"/>
</dbReference>
<dbReference type="Proteomes" id="UP000316213">
    <property type="component" value="Unassembled WGS sequence"/>
</dbReference>
<protein>
    <recommendedName>
        <fullName evidence="4">Zinc-binding metallo-peptidase</fullName>
    </recommendedName>
</protein>
<dbReference type="Gene3D" id="3.40.390.70">
    <property type="match status" value="1"/>
</dbReference>